<protein>
    <submittedName>
        <fullName evidence="3">Glycosyltransferase family 4 protein</fullName>
    </submittedName>
</protein>
<dbReference type="Pfam" id="PF00534">
    <property type="entry name" value="Glycos_transf_1"/>
    <property type="match status" value="1"/>
</dbReference>
<evidence type="ECO:0000313" key="4">
    <source>
        <dbReference type="Proteomes" id="UP001500928"/>
    </source>
</evidence>
<keyword evidence="1" id="KW-0808">Transferase</keyword>
<keyword evidence="4" id="KW-1185">Reference proteome</keyword>
<accession>A0ABP9CM33</accession>
<dbReference type="Gene3D" id="3.40.50.2000">
    <property type="entry name" value="Glycogen Phosphorylase B"/>
    <property type="match status" value="2"/>
</dbReference>
<reference evidence="4" key="1">
    <citation type="journal article" date="2019" name="Int. J. Syst. Evol. Microbiol.">
        <title>The Global Catalogue of Microorganisms (GCM) 10K type strain sequencing project: providing services to taxonomists for standard genome sequencing and annotation.</title>
        <authorList>
            <consortium name="The Broad Institute Genomics Platform"/>
            <consortium name="The Broad Institute Genome Sequencing Center for Infectious Disease"/>
            <person name="Wu L."/>
            <person name="Ma J."/>
        </authorList>
    </citation>
    <scope>NUCLEOTIDE SEQUENCE [LARGE SCALE GENOMIC DNA]</scope>
    <source>
        <strain evidence="4">JCM 17979</strain>
    </source>
</reference>
<proteinExistence type="predicted"/>
<dbReference type="PANTHER" id="PTHR45947:SF3">
    <property type="entry name" value="SULFOQUINOVOSYL TRANSFERASE SQD2"/>
    <property type="match status" value="1"/>
</dbReference>
<dbReference type="EMBL" id="BAABHO010000076">
    <property type="protein sequence ID" value="GAA4811679.1"/>
    <property type="molecule type" value="Genomic_DNA"/>
</dbReference>
<dbReference type="InterPro" id="IPR001296">
    <property type="entry name" value="Glyco_trans_1"/>
</dbReference>
<organism evidence="3 4">
    <name type="scientific">Actinomycetospora chlora</name>
    <dbReference type="NCBI Taxonomy" id="663608"/>
    <lineage>
        <taxon>Bacteria</taxon>
        <taxon>Bacillati</taxon>
        <taxon>Actinomycetota</taxon>
        <taxon>Actinomycetes</taxon>
        <taxon>Pseudonocardiales</taxon>
        <taxon>Pseudonocardiaceae</taxon>
        <taxon>Actinomycetospora</taxon>
    </lineage>
</organism>
<evidence type="ECO:0000259" key="2">
    <source>
        <dbReference type="Pfam" id="PF00534"/>
    </source>
</evidence>
<evidence type="ECO:0000256" key="1">
    <source>
        <dbReference type="ARBA" id="ARBA00022679"/>
    </source>
</evidence>
<dbReference type="Proteomes" id="UP001500928">
    <property type="component" value="Unassembled WGS sequence"/>
</dbReference>
<sequence length="373" mass="40502">MRLAVAHEWLTNWAGSEAVAEQMVRTADPDELVASVVEPRLARERFGSLPVRSLWPGRLPGATMHWSRYAPAMLAAWARTRIDADALLVSAHFAAHAATVRFDGPSVVYYHTPARILWRTEIELGRLPAAARAATAATVLPPLRAYDRWVGQHPTTVLASSGVVAQRIERAYGRSAQVVNPPVAVDRFRGIHRARDTSHVVWLGRLVPYKRPDLAVEAARRAGLPLTVVGDGPERARLEATAPDHVRFLGHVNEATLRAVLADARVMVFPGEEDFGIAPVEALAAGVPVVAPARGGALDYLDHGVNAVLTDDQDPDVLAAALRTAWDARWDHTAMRAATARFAPARFRSELGAVLDATVGAGWRRPARVRLAL</sequence>
<dbReference type="InterPro" id="IPR050194">
    <property type="entry name" value="Glycosyltransferase_grp1"/>
</dbReference>
<evidence type="ECO:0000313" key="3">
    <source>
        <dbReference type="EMBL" id="GAA4811679.1"/>
    </source>
</evidence>
<name>A0ABP9CM33_9PSEU</name>
<feature type="domain" description="Glycosyl transferase family 1" evidence="2">
    <location>
        <begin position="198"/>
        <end position="329"/>
    </location>
</feature>
<dbReference type="SUPFAM" id="SSF53756">
    <property type="entry name" value="UDP-Glycosyltransferase/glycogen phosphorylase"/>
    <property type="match status" value="1"/>
</dbReference>
<gene>
    <name evidence="3" type="ORF">GCM10023200_56850</name>
</gene>
<comment type="caution">
    <text evidence="3">The sequence shown here is derived from an EMBL/GenBank/DDBJ whole genome shotgun (WGS) entry which is preliminary data.</text>
</comment>
<dbReference type="RefSeq" id="WP_345424288.1">
    <property type="nucleotide sequence ID" value="NZ_BAABHO010000076.1"/>
</dbReference>
<dbReference type="PANTHER" id="PTHR45947">
    <property type="entry name" value="SULFOQUINOVOSYL TRANSFERASE SQD2"/>
    <property type="match status" value="1"/>
</dbReference>